<dbReference type="RefSeq" id="WP_170114328.1">
    <property type="nucleotide sequence ID" value="NZ_QJJR01000003.1"/>
</dbReference>
<dbReference type="Pfam" id="PF10947">
    <property type="entry name" value="DUF2628"/>
    <property type="match status" value="1"/>
</dbReference>
<comment type="caution">
    <text evidence="4">The sequence shown here is derived from an EMBL/GenBank/DDBJ whole genome shotgun (WGS) entry which is preliminary data.</text>
</comment>
<evidence type="ECO:0000313" key="5">
    <source>
        <dbReference type="Proteomes" id="UP000247922"/>
    </source>
</evidence>
<keyword evidence="2" id="KW-0812">Transmembrane</keyword>
<feature type="transmembrane region" description="Helical" evidence="2">
    <location>
        <begin position="95"/>
        <end position="118"/>
    </location>
</feature>
<keyword evidence="5" id="KW-1185">Reference proteome</keyword>
<feature type="region of interest" description="Disordered" evidence="1">
    <location>
        <begin position="28"/>
        <end position="55"/>
    </location>
</feature>
<evidence type="ECO:0000313" key="4">
    <source>
        <dbReference type="EMBL" id="PXW92114.1"/>
    </source>
</evidence>
<accession>A0A2V3WDJ5</accession>
<sequence length="205" mass="22723">MYCQYCGASISDDAVFCPKCGKSVDAHQTEKTGEQAKSNGSHHDLDNSETATTEKAPHLTESWRCFVDTRYHYYADKWSNSSDPANHAGWNWASFFVGLFWLGYRKMFGILLMILAIYLVTDAIVYFTGIGFLNSVIPFAIFVYLGAKGNSLYYRHVSDKVAVIGSDKACYQYRKAGGGSGAGCLGSLLLFVAYILISEYIFGLI</sequence>
<proteinExistence type="predicted"/>
<dbReference type="Proteomes" id="UP000247922">
    <property type="component" value="Unassembled WGS sequence"/>
</dbReference>
<evidence type="ECO:0000256" key="2">
    <source>
        <dbReference type="SAM" id="Phobius"/>
    </source>
</evidence>
<feature type="transmembrane region" description="Helical" evidence="2">
    <location>
        <begin position="124"/>
        <end position="145"/>
    </location>
</feature>
<name>A0A2V3WDJ5_9BACI</name>
<dbReference type="Pfam" id="PF13240">
    <property type="entry name" value="Zn_Ribbon_1"/>
    <property type="match status" value="1"/>
</dbReference>
<feature type="transmembrane region" description="Helical" evidence="2">
    <location>
        <begin position="182"/>
        <end position="202"/>
    </location>
</feature>
<dbReference type="EMBL" id="QJJR01000003">
    <property type="protein sequence ID" value="PXW92114.1"/>
    <property type="molecule type" value="Genomic_DNA"/>
</dbReference>
<dbReference type="InterPro" id="IPR026870">
    <property type="entry name" value="Zinc_ribbon_dom"/>
</dbReference>
<organism evidence="4 5">
    <name type="scientific">Streptohalobacillus salinus</name>
    <dbReference type="NCBI Taxonomy" id="621096"/>
    <lineage>
        <taxon>Bacteria</taxon>
        <taxon>Bacillati</taxon>
        <taxon>Bacillota</taxon>
        <taxon>Bacilli</taxon>
        <taxon>Bacillales</taxon>
        <taxon>Bacillaceae</taxon>
        <taxon>Streptohalobacillus</taxon>
    </lineage>
</organism>
<dbReference type="InterPro" id="IPR024399">
    <property type="entry name" value="DUF2628"/>
</dbReference>
<feature type="domain" description="Zinc-ribbon" evidence="3">
    <location>
        <begin position="2"/>
        <end position="23"/>
    </location>
</feature>
<keyword evidence="2" id="KW-1133">Transmembrane helix</keyword>
<evidence type="ECO:0000259" key="3">
    <source>
        <dbReference type="Pfam" id="PF13240"/>
    </source>
</evidence>
<protein>
    <submittedName>
        <fullName evidence="4">Zinc ribbon protein</fullName>
    </submittedName>
</protein>
<evidence type="ECO:0000256" key="1">
    <source>
        <dbReference type="SAM" id="MobiDB-lite"/>
    </source>
</evidence>
<keyword evidence="2" id="KW-0472">Membrane</keyword>
<reference evidence="4 5" key="1">
    <citation type="submission" date="2018-05" db="EMBL/GenBank/DDBJ databases">
        <title>Genomic Encyclopedia of Type Strains, Phase IV (KMG-IV): sequencing the most valuable type-strain genomes for metagenomic binning, comparative biology and taxonomic classification.</title>
        <authorList>
            <person name="Goeker M."/>
        </authorList>
    </citation>
    <scope>NUCLEOTIDE SEQUENCE [LARGE SCALE GENOMIC DNA]</scope>
    <source>
        <strain evidence="4 5">DSM 22440</strain>
    </source>
</reference>
<dbReference type="AlphaFoldDB" id="A0A2V3WDJ5"/>
<gene>
    <name evidence="4" type="ORF">DES38_103130</name>
</gene>